<evidence type="ECO:0000256" key="5">
    <source>
        <dbReference type="SAM" id="SignalP"/>
    </source>
</evidence>
<dbReference type="EMBL" id="JAWSTH010000088">
    <property type="protein sequence ID" value="MDW5597454.1"/>
    <property type="molecule type" value="Genomic_DNA"/>
</dbReference>
<comment type="similarity">
    <text evidence="2">Belongs to the bacterial PQQ dehydrogenase family.</text>
</comment>
<protein>
    <submittedName>
        <fullName evidence="8">PQQ-binding-like beta-propeller repeat protein</fullName>
    </submittedName>
</protein>
<evidence type="ECO:0000256" key="1">
    <source>
        <dbReference type="ARBA" id="ARBA00001931"/>
    </source>
</evidence>
<dbReference type="Proteomes" id="UP001284601">
    <property type="component" value="Unassembled WGS sequence"/>
</dbReference>
<name>A0ABU4HZG2_9ACTN</name>
<comment type="caution">
    <text evidence="8">The sequence shown here is derived from an EMBL/GenBank/DDBJ whole genome shotgun (WGS) entry which is preliminary data.</text>
</comment>
<feature type="domain" description="Pyrrolo-quinoline quinone repeat" evidence="6">
    <location>
        <begin position="39"/>
        <end position="334"/>
    </location>
</feature>
<dbReference type="InterPro" id="IPR018391">
    <property type="entry name" value="PQQ_b-propeller_rpt"/>
</dbReference>
<evidence type="ECO:0000256" key="4">
    <source>
        <dbReference type="SAM" id="MobiDB-lite"/>
    </source>
</evidence>
<evidence type="ECO:0000259" key="6">
    <source>
        <dbReference type="Pfam" id="PF01011"/>
    </source>
</evidence>
<evidence type="ECO:0000313" key="8">
    <source>
        <dbReference type="EMBL" id="MDW5597454.1"/>
    </source>
</evidence>
<keyword evidence="5" id="KW-0732">Signal</keyword>
<sequence length="529" mass="55744">MRAAVAALVLAAALALAGCGGGGGDDATPPPGPPADVGWPRFGNDDDQSRFSPLAAVDRDSVDRLGLAWSWAPEEMALWESFPVVAGRTLYVTTNTSQVIAFNAATGARRWTYTPQVDFFAGGAVGQQPTNRGVAVEDGRVYLVTYDARLVALDAATGRELWSTRVADPRSGTTGSSPPTFWQGRLIVGSSGSDARGSRGFVAAFDADEGEQLWRFWTVAEGRGGGRVWMPPTVDARSGIVYAGTGNPSPALSERPRRGCERWVSGMVALDARDGTLKWGANEVCGDVWDYDGGQPPLLYETRVDGRDVRAVGHANKSGTYWIRDAESGRRLAPPRALIAQTTPRPRPSRRGTTICPGALGGVAYGPAAHDPRSRTIFQGAVRMCMTYRTGDRELGGAPVLLGGGSARSVPGRRARGTLVALDDGNGRVRWRRTLPAPLAGGVLATAGGLVFSGLDDGWLYAFDAGTGETAWRGRVGLPFGSAPLTYRVGGIQYVAIVAGGSTVTQQTGTRPGARLLVLRLGGRPLPAR</sequence>
<feature type="region of interest" description="Disordered" evidence="4">
    <location>
        <begin position="23"/>
        <end position="43"/>
    </location>
</feature>
<dbReference type="SMART" id="SM00564">
    <property type="entry name" value="PQQ"/>
    <property type="match status" value="6"/>
</dbReference>
<dbReference type="SUPFAM" id="SSF50998">
    <property type="entry name" value="Quinoprotein alcohol dehydrogenase-like"/>
    <property type="match status" value="1"/>
</dbReference>
<dbReference type="PROSITE" id="PS51257">
    <property type="entry name" value="PROKAR_LIPOPROTEIN"/>
    <property type="match status" value="1"/>
</dbReference>
<organism evidence="8 9">
    <name type="scientific">Conexibacter stalactiti</name>
    <dbReference type="NCBI Taxonomy" id="1940611"/>
    <lineage>
        <taxon>Bacteria</taxon>
        <taxon>Bacillati</taxon>
        <taxon>Actinomycetota</taxon>
        <taxon>Thermoleophilia</taxon>
        <taxon>Solirubrobacterales</taxon>
        <taxon>Conexibacteraceae</taxon>
        <taxon>Conexibacter</taxon>
    </lineage>
</organism>
<accession>A0ABU4HZG2</accession>
<reference evidence="9" key="1">
    <citation type="submission" date="2023-07" db="EMBL/GenBank/DDBJ databases">
        <title>Conexibacter stalactiti sp. nov., isolated from stalactites in a lava cave and emended description of the genus Conexibacter.</title>
        <authorList>
            <person name="Lee S.D."/>
        </authorList>
    </citation>
    <scope>NUCLEOTIDE SEQUENCE [LARGE SCALE GENOMIC DNA]</scope>
    <source>
        <strain evidence="9">KCTC 39840</strain>
    </source>
</reference>
<evidence type="ECO:0000256" key="3">
    <source>
        <dbReference type="ARBA" id="ARBA00023002"/>
    </source>
</evidence>
<dbReference type="PANTHER" id="PTHR32303:SF10">
    <property type="entry name" value="OUTER MEMBRANE PROTEIN ASSEMBLY FACTOR BAMB"/>
    <property type="match status" value="1"/>
</dbReference>
<feature type="domain" description="Pyrrolo-quinoline quinone repeat" evidence="7">
    <location>
        <begin position="416"/>
        <end position="487"/>
    </location>
</feature>
<feature type="signal peptide" evidence="5">
    <location>
        <begin position="1"/>
        <end position="17"/>
    </location>
</feature>
<dbReference type="PANTHER" id="PTHR32303">
    <property type="entry name" value="QUINOPROTEIN ALCOHOL DEHYDROGENASE (CYTOCHROME C)"/>
    <property type="match status" value="1"/>
</dbReference>
<dbReference type="Gene3D" id="2.140.10.10">
    <property type="entry name" value="Quinoprotein alcohol dehydrogenase-like superfamily"/>
    <property type="match status" value="1"/>
</dbReference>
<keyword evidence="9" id="KW-1185">Reference proteome</keyword>
<dbReference type="RefSeq" id="WP_318599917.1">
    <property type="nucleotide sequence ID" value="NZ_JAWSTH010000088.1"/>
</dbReference>
<feature type="chain" id="PRO_5047337372" evidence="5">
    <location>
        <begin position="18"/>
        <end position="529"/>
    </location>
</feature>
<dbReference type="InterPro" id="IPR002372">
    <property type="entry name" value="PQQ_rpt_dom"/>
</dbReference>
<dbReference type="Pfam" id="PF01011">
    <property type="entry name" value="PQQ"/>
    <property type="match status" value="1"/>
</dbReference>
<gene>
    <name evidence="8" type="ORF">R7226_24105</name>
</gene>
<evidence type="ECO:0000313" key="9">
    <source>
        <dbReference type="Proteomes" id="UP001284601"/>
    </source>
</evidence>
<proteinExistence type="inferred from homology"/>
<dbReference type="InterPro" id="IPR011047">
    <property type="entry name" value="Quinoprotein_ADH-like_sf"/>
</dbReference>
<evidence type="ECO:0000256" key="2">
    <source>
        <dbReference type="ARBA" id="ARBA00008156"/>
    </source>
</evidence>
<dbReference type="Pfam" id="PF13360">
    <property type="entry name" value="PQQ_2"/>
    <property type="match status" value="1"/>
</dbReference>
<evidence type="ECO:0000259" key="7">
    <source>
        <dbReference type="Pfam" id="PF13360"/>
    </source>
</evidence>
<keyword evidence="3" id="KW-0560">Oxidoreductase</keyword>
<comment type="cofactor">
    <cofactor evidence="1">
        <name>pyrroloquinoline quinone</name>
        <dbReference type="ChEBI" id="CHEBI:58442"/>
    </cofactor>
</comment>